<name>A0A7M1B015_9BACT</name>
<dbReference type="KEGG" id="ssei:FJR45_03010"/>
<dbReference type="GO" id="GO:0008237">
    <property type="term" value="F:metallopeptidase activity"/>
    <property type="evidence" value="ECO:0007669"/>
    <property type="project" value="UniProtKB-KW"/>
</dbReference>
<organism evidence="3 4">
    <name type="scientific">Sulfurimonas sediminis</name>
    <dbReference type="NCBI Taxonomy" id="2590020"/>
    <lineage>
        <taxon>Bacteria</taxon>
        <taxon>Pseudomonadati</taxon>
        <taxon>Campylobacterota</taxon>
        <taxon>Epsilonproteobacteria</taxon>
        <taxon>Campylobacterales</taxon>
        <taxon>Sulfurimonadaceae</taxon>
        <taxon>Sulfurimonas</taxon>
    </lineage>
</organism>
<dbReference type="Pfam" id="PF10263">
    <property type="entry name" value="SprT-like"/>
    <property type="match status" value="1"/>
</dbReference>
<keyword evidence="4" id="KW-1185">Reference proteome</keyword>
<reference evidence="3 4" key="1">
    <citation type="submission" date="2019-06" db="EMBL/GenBank/DDBJ databases">
        <title>Sulfurimonas gotlandica sp. nov., a chemoautotrophic and psychrotolerant epsilonproteobacterium isolated from a pelagic redoxcline, and an emended description of the genus Sulfurimonas.</title>
        <authorList>
            <person name="Wang S."/>
            <person name="Jiang L."/>
            <person name="Shao Z."/>
        </authorList>
    </citation>
    <scope>NUCLEOTIDE SEQUENCE [LARGE SCALE GENOMIC DNA]</scope>
    <source>
        <strain evidence="3 4">S2-6</strain>
    </source>
</reference>
<keyword evidence="1" id="KW-1133">Transmembrane helix</keyword>
<feature type="transmembrane region" description="Helical" evidence="1">
    <location>
        <begin position="6"/>
        <end position="26"/>
    </location>
</feature>
<evidence type="ECO:0000313" key="4">
    <source>
        <dbReference type="Proteomes" id="UP000593719"/>
    </source>
</evidence>
<dbReference type="Proteomes" id="UP000593719">
    <property type="component" value="Chromosome"/>
</dbReference>
<dbReference type="GO" id="GO:0006950">
    <property type="term" value="P:response to stress"/>
    <property type="evidence" value="ECO:0007669"/>
    <property type="project" value="UniProtKB-ARBA"/>
</dbReference>
<evidence type="ECO:0000259" key="2">
    <source>
        <dbReference type="Pfam" id="PF10263"/>
    </source>
</evidence>
<feature type="domain" description="SprT-like" evidence="2">
    <location>
        <begin position="75"/>
        <end position="144"/>
    </location>
</feature>
<keyword evidence="3" id="KW-0482">Metalloprotease</keyword>
<evidence type="ECO:0000256" key="1">
    <source>
        <dbReference type="SAM" id="Phobius"/>
    </source>
</evidence>
<dbReference type="EMBL" id="CP041235">
    <property type="protein sequence ID" value="QOP42975.1"/>
    <property type="molecule type" value="Genomic_DNA"/>
</dbReference>
<sequence>MFGKKLEYTFIAVIFIFGSVLIFNAYKSYQFKHNPLPQTYINQIQAKEQDVLQHMQDNFGFIYRFPIIITDKVPGRLYGLTSYENGKIKIFLNKKVMQESMPYMISDVIPHEYAHALLFKLHQNVAGNGGHSRLWQETCKSLGGKNCRRYVDQKEIIMSKMPFK</sequence>
<dbReference type="GO" id="GO:0006508">
    <property type="term" value="P:proteolysis"/>
    <property type="evidence" value="ECO:0007669"/>
    <property type="project" value="UniProtKB-KW"/>
</dbReference>
<gene>
    <name evidence="3" type="ORF">FJR45_03010</name>
</gene>
<keyword evidence="3" id="KW-0378">Hydrolase</keyword>
<dbReference type="AlphaFoldDB" id="A0A7M1B015"/>
<dbReference type="InterPro" id="IPR006640">
    <property type="entry name" value="SprT-like_domain"/>
</dbReference>
<evidence type="ECO:0000313" key="3">
    <source>
        <dbReference type="EMBL" id="QOP42975.1"/>
    </source>
</evidence>
<keyword evidence="1" id="KW-0472">Membrane</keyword>
<proteinExistence type="predicted"/>
<keyword evidence="1" id="KW-0812">Transmembrane</keyword>
<accession>A0A7M1B015</accession>
<keyword evidence="3" id="KW-0645">Protease</keyword>
<protein>
    <submittedName>
        <fullName evidence="3">SprT family zinc-dependent metalloprotease</fullName>
    </submittedName>
</protein>